<dbReference type="Proteomes" id="UP000460257">
    <property type="component" value="Unassembled WGS sequence"/>
</dbReference>
<proteinExistence type="predicted"/>
<gene>
    <name evidence="1" type="ORF">FRC54_00525</name>
</gene>
<organism evidence="1 2">
    <name type="scientific">Candidatus Weimeria bifida</name>
    <dbReference type="NCBI Taxonomy" id="2599074"/>
    <lineage>
        <taxon>Bacteria</taxon>
        <taxon>Bacillati</taxon>
        <taxon>Bacillota</taxon>
        <taxon>Clostridia</taxon>
        <taxon>Lachnospirales</taxon>
        <taxon>Lachnospiraceae</taxon>
        <taxon>Candidatus Weimeria</taxon>
    </lineage>
</organism>
<evidence type="ECO:0000313" key="2">
    <source>
        <dbReference type="Proteomes" id="UP000460257"/>
    </source>
</evidence>
<sequence length="74" mass="8753">MTTPYENLANAIVLQAVKDYRDALKRLKKKPQNKAAMADAMECERFFRSPWYRELTSVDGEYLIEKLREEAKRL</sequence>
<protein>
    <submittedName>
        <fullName evidence="1">Uncharacterized protein</fullName>
    </submittedName>
</protein>
<evidence type="ECO:0000313" key="1">
    <source>
        <dbReference type="EMBL" id="MQN00478.1"/>
    </source>
</evidence>
<name>A0A6N7IXM4_9FIRM</name>
<dbReference type="EMBL" id="VOGC01000002">
    <property type="protein sequence ID" value="MQN00478.1"/>
    <property type="molecule type" value="Genomic_DNA"/>
</dbReference>
<keyword evidence="2" id="KW-1185">Reference proteome</keyword>
<accession>A0A6N7IXM4</accession>
<comment type="caution">
    <text evidence="1">The sequence shown here is derived from an EMBL/GenBank/DDBJ whole genome shotgun (WGS) entry which is preliminary data.</text>
</comment>
<reference evidence="1" key="1">
    <citation type="journal article" date="2020" name="Appl. Environ. Microbiol.">
        <title>Medium-Chain Fatty Acid Synthesis by 'Candidatus Weimeria bifida' gen. nov., sp. nov., and 'Candidatus Pseudoramibacter fermentans' sp. nov.</title>
        <authorList>
            <person name="Scarborough M.J."/>
            <person name="Myers K.S."/>
            <person name="Donohue T.J."/>
            <person name="Noguera D.R."/>
        </authorList>
    </citation>
    <scope>NUCLEOTIDE SEQUENCE</scope>
    <source>
        <strain evidence="1">LCO1.1</strain>
    </source>
</reference>
<dbReference type="AlphaFoldDB" id="A0A6N7IXM4"/>